<name>A0A8J2ZFN6_9PROT</name>
<accession>A0A8J2ZFN6</accession>
<dbReference type="Proteomes" id="UP000597507">
    <property type="component" value="Unassembled WGS sequence"/>
</dbReference>
<sequence length="178" mass="18972">MPETIRVARAPHGALAYLVALPPERLPPVPPHELLRAWDAAREAAMARLWGPPRMLLFRRPAGGAAQAEGGETTEIAIADRDARCWAEAVDRLVGLDSLRGLALCLRLLALVEVMTRADWLSGLFDVTPGGRGIELHPSLLAAAARQPLDSTARFDEAGLARLLSRTLPSPPAGVSAA</sequence>
<dbReference type="EMBL" id="BMKS01000027">
    <property type="protein sequence ID" value="GGG52136.1"/>
    <property type="molecule type" value="Genomic_DNA"/>
</dbReference>
<keyword evidence="2" id="KW-1185">Reference proteome</keyword>
<gene>
    <name evidence="1" type="ORF">GCM10010964_44110</name>
</gene>
<evidence type="ECO:0000313" key="2">
    <source>
        <dbReference type="Proteomes" id="UP000597507"/>
    </source>
</evidence>
<evidence type="ECO:0000313" key="1">
    <source>
        <dbReference type="EMBL" id="GGG52136.1"/>
    </source>
</evidence>
<proteinExistence type="predicted"/>
<organism evidence="1 2">
    <name type="scientific">Caldovatus sediminis</name>
    <dbReference type="NCBI Taxonomy" id="2041189"/>
    <lineage>
        <taxon>Bacteria</taxon>
        <taxon>Pseudomonadati</taxon>
        <taxon>Pseudomonadota</taxon>
        <taxon>Alphaproteobacteria</taxon>
        <taxon>Acetobacterales</taxon>
        <taxon>Roseomonadaceae</taxon>
        <taxon>Caldovatus</taxon>
    </lineage>
</organism>
<reference evidence="1 2" key="1">
    <citation type="journal article" date="2014" name="Int. J. Syst. Evol. Microbiol.">
        <title>Complete genome sequence of Corynebacterium casei LMG S-19264T (=DSM 44701T), isolated from a smear-ripened cheese.</title>
        <authorList>
            <consortium name="US DOE Joint Genome Institute (JGI-PGF)"/>
            <person name="Walter F."/>
            <person name="Albersmeier A."/>
            <person name="Kalinowski J."/>
            <person name="Ruckert C."/>
        </authorList>
    </citation>
    <scope>NUCLEOTIDE SEQUENCE [LARGE SCALE GENOMIC DNA]</scope>
    <source>
        <strain evidence="1 2">CGMCC 1.16330</strain>
    </source>
</reference>
<dbReference type="RefSeq" id="WP_229678212.1">
    <property type="nucleotide sequence ID" value="NZ_BMKS01000027.1"/>
</dbReference>
<protein>
    <submittedName>
        <fullName evidence="1">Uncharacterized protein</fullName>
    </submittedName>
</protein>
<comment type="caution">
    <text evidence="1">The sequence shown here is derived from an EMBL/GenBank/DDBJ whole genome shotgun (WGS) entry which is preliminary data.</text>
</comment>
<dbReference type="AlphaFoldDB" id="A0A8J2ZFN6"/>